<sequence length="45" mass="5413">MYRSTSTTATRHGRSPWLRIWPNDLIYARRRARRARRAAGRSLRD</sequence>
<name>A0A6J4RUN6_9ACTN</name>
<gene>
    <name evidence="1" type="ORF">AVDCRST_MAG67-932</name>
</gene>
<accession>A0A6J4RUN6</accession>
<protein>
    <submittedName>
        <fullName evidence="1">Uncharacterized protein</fullName>
    </submittedName>
</protein>
<proteinExistence type="predicted"/>
<organism evidence="1">
    <name type="scientific">uncultured Solirubrobacteraceae bacterium</name>
    <dbReference type="NCBI Taxonomy" id="1162706"/>
    <lineage>
        <taxon>Bacteria</taxon>
        <taxon>Bacillati</taxon>
        <taxon>Actinomycetota</taxon>
        <taxon>Thermoleophilia</taxon>
        <taxon>Solirubrobacterales</taxon>
        <taxon>Solirubrobacteraceae</taxon>
        <taxon>environmental samples</taxon>
    </lineage>
</organism>
<dbReference type="EMBL" id="CADCVQ010000046">
    <property type="protein sequence ID" value="CAA9482047.1"/>
    <property type="molecule type" value="Genomic_DNA"/>
</dbReference>
<dbReference type="AlphaFoldDB" id="A0A6J4RUN6"/>
<reference evidence="1" key="1">
    <citation type="submission" date="2020-02" db="EMBL/GenBank/DDBJ databases">
        <authorList>
            <person name="Meier V. D."/>
        </authorList>
    </citation>
    <scope>NUCLEOTIDE SEQUENCE</scope>
    <source>
        <strain evidence="1">AVDCRST_MAG67</strain>
    </source>
</reference>
<evidence type="ECO:0000313" key="1">
    <source>
        <dbReference type="EMBL" id="CAA9482047.1"/>
    </source>
</evidence>